<evidence type="ECO:0000256" key="9">
    <source>
        <dbReference type="HAMAP-Rule" id="MF_00969"/>
    </source>
</evidence>
<dbReference type="Pfam" id="PF00270">
    <property type="entry name" value="DEAD"/>
    <property type="match status" value="1"/>
</dbReference>
<dbReference type="InterPro" id="IPR047112">
    <property type="entry name" value="RecG/Mfd"/>
</dbReference>
<dbReference type="Gene3D" id="2.40.10.170">
    <property type="match status" value="1"/>
</dbReference>
<evidence type="ECO:0000256" key="4">
    <source>
        <dbReference type="ARBA" id="ARBA00022801"/>
    </source>
</evidence>
<keyword evidence="6 9" id="KW-0067">ATP-binding</keyword>
<dbReference type="InterPro" id="IPR037235">
    <property type="entry name" value="TRCF-like_C_D7"/>
</dbReference>
<evidence type="ECO:0000256" key="7">
    <source>
        <dbReference type="ARBA" id="ARBA00023125"/>
    </source>
</evidence>
<dbReference type="SUPFAM" id="SSF52540">
    <property type="entry name" value="P-loop containing nucleoside triphosphate hydrolases"/>
    <property type="match status" value="3"/>
</dbReference>
<dbReference type="SMART" id="SM01058">
    <property type="entry name" value="CarD_TRCF"/>
    <property type="match status" value="1"/>
</dbReference>
<dbReference type="InterPro" id="IPR004576">
    <property type="entry name" value="Mfd"/>
</dbReference>
<dbReference type="EMBL" id="QOQD01000014">
    <property type="protein sequence ID" value="RCL72454.1"/>
    <property type="molecule type" value="Genomic_DNA"/>
</dbReference>
<comment type="similarity">
    <text evidence="9">In the N-terminal section; belongs to the UvrB family.</text>
</comment>
<organism evidence="12 13">
    <name type="scientific">PS1 clade bacterium</name>
    <dbReference type="NCBI Taxonomy" id="2175152"/>
    <lineage>
        <taxon>Bacteria</taxon>
        <taxon>Pseudomonadati</taxon>
        <taxon>Pseudomonadota</taxon>
        <taxon>Alphaproteobacteria</taxon>
        <taxon>PS1 clade</taxon>
    </lineage>
</organism>
<dbReference type="SUPFAM" id="SSF143517">
    <property type="entry name" value="TRCF domain-like"/>
    <property type="match status" value="1"/>
</dbReference>
<dbReference type="GO" id="GO:0016787">
    <property type="term" value="F:hydrolase activity"/>
    <property type="evidence" value="ECO:0007669"/>
    <property type="project" value="UniProtKB-KW"/>
</dbReference>
<dbReference type="InterPro" id="IPR001650">
    <property type="entry name" value="Helicase_C-like"/>
</dbReference>
<evidence type="ECO:0000259" key="11">
    <source>
        <dbReference type="PROSITE" id="PS51194"/>
    </source>
</evidence>
<keyword evidence="4 9" id="KW-0378">Hydrolase</keyword>
<comment type="similarity">
    <text evidence="9">In the C-terminal section; belongs to the helicase family. RecG subfamily.</text>
</comment>
<keyword evidence="2 9" id="KW-0547">Nucleotide-binding</keyword>
<evidence type="ECO:0000259" key="10">
    <source>
        <dbReference type="PROSITE" id="PS51192"/>
    </source>
</evidence>
<proteinExistence type="inferred from homology"/>
<dbReference type="Pfam" id="PF00271">
    <property type="entry name" value="Helicase_C"/>
    <property type="match status" value="1"/>
</dbReference>
<dbReference type="InterPro" id="IPR041471">
    <property type="entry name" value="UvrB_inter"/>
</dbReference>
<gene>
    <name evidence="9 12" type="primary">mfd</name>
    <name evidence="12" type="ORF">DBW71_05355</name>
</gene>
<dbReference type="Gene3D" id="3.30.2060.10">
    <property type="entry name" value="Penicillin-binding protein 1b domain"/>
    <property type="match status" value="1"/>
</dbReference>
<dbReference type="InterPro" id="IPR036101">
    <property type="entry name" value="CarD-like/TRCF_RID_sf"/>
</dbReference>
<dbReference type="Gene3D" id="3.90.1150.50">
    <property type="entry name" value="Transcription-repair-coupling factor, D7 domain"/>
    <property type="match status" value="1"/>
</dbReference>
<comment type="caution">
    <text evidence="12">The sequence shown here is derived from an EMBL/GenBank/DDBJ whole genome shotgun (WGS) entry which is preliminary data.</text>
</comment>
<accession>A0A368DLE0</accession>
<evidence type="ECO:0000313" key="12">
    <source>
        <dbReference type="EMBL" id="RCL72454.1"/>
    </source>
</evidence>
<dbReference type="Gene3D" id="3.40.50.300">
    <property type="entry name" value="P-loop containing nucleotide triphosphate hydrolases"/>
    <property type="match status" value="2"/>
</dbReference>
<reference evidence="12 13" key="1">
    <citation type="journal article" date="2018" name="Microbiome">
        <title>Fine metagenomic profile of the Mediterranean stratified and mixed water columns revealed by assembly and recruitment.</title>
        <authorList>
            <person name="Haro-Moreno J.M."/>
            <person name="Lopez-Perez M."/>
            <person name="De La Torre J.R."/>
            <person name="Picazo A."/>
            <person name="Camacho A."/>
            <person name="Rodriguez-Valera F."/>
        </authorList>
    </citation>
    <scope>NUCLEOTIDE SEQUENCE [LARGE SCALE GENOMIC DNA]</scope>
    <source>
        <strain evidence="12">MED-G57</strain>
    </source>
</reference>
<feature type="domain" description="Helicase ATP-binding" evidence="10">
    <location>
        <begin position="621"/>
        <end position="782"/>
    </location>
</feature>
<dbReference type="EC" id="3.6.4.-" evidence="9"/>
<dbReference type="InterPro" id="IPR005118">
    <property type="entry name" value="TRCF_C"/>
</dbReference>
<dbReference type="Pfam" id="PF03461">
    <property type="entry name" value="TRCF"/>
    <property type="match status" value="1"/>
</dbReference>
<dbReference type="NCBIfam" id="TIGR00580">
    <property type="entry name" value="mfd"/>
    <property type="match status" value="1"/>
</dbReference>
<dbReference type="PROSITE" id="PS51192">
    <property type="entry name" value="HELICASE_ATP_BIND_1"/>
    <property type="match status" value="1"/>
</dbReference>
<name>A0A368DLE0_9PROT</name>
<keyword evidence="8 9" id="KW-0234">DNA repair</keyword>
<keyword evidence="5" id="KW-0347">Helicase</keyword>
<dbReference type="SMART" id="SM00490">
    <property type="entry name" value="HELICc"/>
    <property type="match status" value="1"/>
</dbReference>
<dbReference type="Pfam" id="PF17757">
    <property type="entry name" value="UvrB_inter"/>
    <property type="match status" value="1"/>
</dbReference>
<dbReference type="GO" id="GO:0005737">
    <property type="term" value="C:cytoplasm"/>
    <property type="evidence" value="ECO:0007669"/>
    <property type="project" value="UniProtKB-SubCell"/>
</dbReference>
<dbReference type="InterPro" id="IPR014001">
    <property type="entry name" value="Helicase_ATP-bd"/>
</dbReference>
<evidence type="ECO:0000256" key="3">
    <source>
        <dbReference type="ARBA" id="ARBA00022763"/>
    </source>
</evidence>
<keyword evidence="1 9" id="KW-0963">Cytoplasm</keyword>
<dbReference type="Gene3D" id="3.40.50.11180">
    <property type="match status" value="1"/>
</dbReference>
<comment type="subcellular location">
    <subcellularLocation>
        <location evidence="9">Cytoplasm</location>
    </subcellularLocation>
</comment>
<dbReference type="SUPFAM" id="SSF141259">
    <property type="entry name" value="CarD-like"/>
    <property type="match status" value="1"/>
</dbReference>
<dbReference type="Proteomes" id="UP000253570">
    <property type="component" value="Unassembled WGS sequence"/>
</dbReference>
<dbReference type="InterPro" id="IPR027417">
    <property type="entry name" value="P-loop_NTPase"/>
</dbReference>
<keyword evidence="7 9" id="KW-0238">DNA-binding</keyword>
<evidence type="ECO:0000256" key="5">
    <source>
        <dbReference type="ARBA" id="ARBA00022806"/>
    </source>
</evidence>
<evidence type="ECO:0000256" key="8">
    <source>
        <dbReference type="ARBA" id="ARBA00023204"/>
    </source>
</evidence>
<dbReference type="SMART" id="SM00982">
    <property type="entry name" value="TRCF"/>
    <property type="match status" value="1"/>
</dbReference>
<dbReference type="InterPro" id="IPR003711">
    <property type="entry name" value="CarD-like/TRCF_RID"/>
</dbReference>
<dbReference type="InterPro" id="IPR011545">
    <property type="entry name" value="DEAD/DEAH_box_helicase_dom"/>
</dbReference>
<dbReference type="GO" id="GO:0006355">
    <property type="term" value="P:regulation of DNA-templated transcription"/>
    <property type="evidence" value="ECO:0007669"/>
    <property type="project" value="UniProtKB-UniRule"/>
</dbReference>
<evidence type="ECO:0000256" key="1">
    <source>
        <dbReference type="ARBA" id="ARBA00022490"/>
    </source>
</evidence>
<dbReference type="Pfam" id="PF02559">
    <property type="entry name" value="CarD_TRCF_RID"/>
    <property type="match status" value="1"/>
</dbReference>
<evidence type="ECO:0000313" key="13">
    <source>
        <dbReference type="Proteomes" id="UP000253570"/>
    </source>
</evidence>
<dbReference type="GO" id="GO:0005524">
    <property type="term" value="F:ATP binding"/>
    <property type="evidence" value="ECO:0007669"/>
    <property type="project" value="UniProtKB-UniRule"/>
</dbReference>
<sequence>MSSTDNLKNNLFIYSVPLGSEASHLAEIYNSEKQNLIYILPDNITITEFSSAIRFFDNKIKIVNLYEWDCQAYDSYGPSRENQAKRILSLIKLKSYLKNKNKFITLVTPNTFLQKIQDLTIYNRLKINNNSHMDYNKLITYLHVNGYEKVDSVYEVGTYANRGGIIDVYSPNYKFPLRIDFFGDKVDSLRLFNFQNQRTIKEIDESIIYPFSEIIFESQIISNFQKNYIFNFKRDSNNEIYSNTIEKIRSNGIEQYLPLFYQDLNKISDVIPYARIVCDEFTEQKLFGTLEQIKEIFEYKVGLDKNDDFIQNIIKPLNHTELYCSKEDISNLLVRDRYYLTNSKNPNTEIYDTFQILKSDSIDFNDETNLLSTNYLNLRDGIKNIISRLLKENTKVVIFTQKIKNSISFLNEIGIDTNQIETINSNSDIHNNCKLYFNDNVNLGSYQKENIAYLSFNQIFNFKKNENSFKSKKSNNYIKEINSINVGDLVVHSDYGIGKFNSIKKITSNSVTYDCLELIYKDNDKIHLPVENIELLSLYSRSSADSVVLDKLGTGSWQFKKAKVKERIKEIAFDLINIEAKRRTSSAPIVHIDNRYNEFVSYFGYNETPDQEKAEKNILADLSKGVPMDRLVCGDVGFGKTELALRSSFIMSSNGYQVVVLVPTTLLAKQHYENFKERFKSFAINIGCLSRYSNKKDRELIIENATIGNLDILIGTHSILNEQIKYKSLGLIIIDEEQNFGVEQKEHLKKQSSGTHILSLSATPIPRSMQLALNGIRDLSIISTPPDGRLPINTSVNYFEPTLVRKAILSEKERNGQSFIICPKIKDIPKIERFVEKYLPEIKYAVAHGKLSNKDMNQIMNDFYENKYDLIIATSIIQSGLDIPNANTIIITNSQNFGLSQIYQIRGRVGRSKMQSSAYITIPRHDISKKALLRLQILKNIESLGMGFILASHDLDIRGAGNILGSQQSGHVKEVGVELFNTMLSNEIDNIRNSSDVEKDWSPIIKINQSYFIPDTYISDIRVRMGIYKRLSDAADVNELSDLRDEIIDRFGIVPEPVIKLIDILSLKIKCKNTNISKIESGKKGLNITFKDNKFKNLDALLEWIDENKTRVQIKRNNHLFISSIDDRHHTMESVTEIVDNLINLEI</sequence>
<dbReference type="PROSITE" id="PS51194">
    <property type="entry name" value="HELICASE_CTER"/>
    <property type="match status" value="1"/>
</dbReference>
<dbReference type="PANTHER" id="PTHR47964:SF1">
    <property type="entry name" value="ATP-DEPENDENT DNA HELICASE HOMOLOG RECG, CHLOROPLASTIC"/>
    <property type="match status" value="1"/>
</dbReference>
<dbReference type="SMART" id="SM00487">
    <property type="entry name" value="DEXDc"/>
    <property type="match status" value="1"/>
</dbReference>
<dbReference type="HAMAP" id="MF_00969">
    <property type="entry name" value="TRCF"/>
    <property type="match status" value="1"/>
</dbReference>
<evidence type="ECO:0000256" key="6">
    <source>
        <dbReference type="ARBA" id="ARBA00022840"/>
    </source>
</evidence>
<dbReference type="PANTHER" id="PTHR47964">
    <property type="entry name" value="ATP-DEPENDENT DNA HELICASE HOMOLOG RECG, CHLOROPLASTIC"/>
    <property type="match status" value="1"/>
</dbReference>
<dbReference type="AlphaFoldDB" id="A0A368DLE0"/>
<keyword evidence="3 9" id="KW-0227">DNA damage</keyword>
<evidence type="ECO:0000256" key="2">
    <source>
        <dbReference type="ARBA" id="ARBA00022741"/>
    </source>
</evidence>
<dbReference type="GO" id="GO:0003678">
    <property type="term" value="F:DNA helicase activity"/>
    <property type="evidence" value="ECO:0007669"/>
    <property type="project" value="TreeGrafter"/>
</dbReference>
<dbReference type="CDD" id="cd17991">
    <property type="entry name" value="DEXHc_TRCF"/>
    <property type="match status" value="1"/>
</dbReference>
<protein>
    <recommendedName>
        <fullName evidence="9">Transcription-repair-coupling factor</fullName>
        <shortName evidence="9">TRCF</shortName>
        <ecNumber evidence="9">3.6.4.-</ecNumber>
    </recommendedName>
</protein>
<dbReference type="GO" id="GO:0000716">
    <property type="term" value="P:transcription-coupled nucleotide-excision repair, DNA damage recognition"/>
    <property type="evidence" value="ECO:0007669"/>
    <property type="project" value="UniProtKB-UniRule"/>
</dbReference>
<comment type="function">
    <text evidence="9">Couples transcription and DNA repair by recognizing RNA polymerase (RNAP) stalled at DNA lesions. Mediates ATP-dependent release of RNAP and its truncated transcript from the DNA, and recruitment of nucleotide excision repair machinery to the damaged site.</text>
</comment>
<feature type="domain" description="Helicase C-terminal" evidence="11">
    <location>
        <begin position="803"/>
        <end position="956"/>
    </location>
</feature>
<dbReference type="GO" id="GO:0003684">
    <property type="term" value="F:damaged DNA binding"/>
    <property type="evidence" value="ECO:0007669"/>
    <property type="project" value="InterPro"/>
</dbReference>